<keyword evidence="4" id="KW-0808">Transferase</keyword>
<dbReference type="InterPro" id="IPR055558">
    <property type="entry name" value="DUF7134"/>
</dbReference>
<proteinExistence type="predicted"/>
<dbReference type="GO" id="GO:0016301">
    <property type="term" value="F:kinase activity"/>
    <property type="evidence" value="ECO:0007669"/>
    <property type="project" value="UniProtKB-KW"/>
</dbReference>
<feature type="transmembrane region" description="Helical" evidence="10">
    <location>
        <begin position="66"/>
        <end position="85"/>
    </location>
</feature>
<keyword evidence="6 14" id="KW-0418">Kinase</keyword>
<keyword evidence="10" id="KW-1133">Transmembrane helix</keyword>
<dbReference type="Pfam" id="PF23539">
    <property type="entry name" value="DUF7134"/>
    <property type="match status" value="1"/>
</dbReference>
<dbReference type="EC" id="2.7.13.3" evidence="2"/>
<keyword evidence="10" id="KW-0472">Membrane</keyword>
<evidence type="ECO:0000256" key="3">
    <source>
        <dbReference type="ARBA" id="ARBA00022553"/>
    </source>
</evidence>
<evidence type="ECO:0000256" key="7">
    <source>
        <dbReference type="ARBA" id="ARBA00022840"/>
    </source>
</evidence>
<evidence type="ECO:0000256" key="9">
    <source>
        <dbReference type="SAM" id="MobiDB-lite"/>
    </source>
</evidence>
<evidence type="ECO:0000256" key="8">
    <source>
        <dbReference type="ARBA" id="ARBA00023012"/>
    </source>
</evidence>
<evidence type="ECO:0000256" key="1">
    <source>
        <dbReference type="ARBA" id="ARBA00000085"/>
    </source>
</evidence>
<keyword evidence="5" id="KW-0547">Nucleotide-binding</keyword>
<keyword evidence="10" id="KW-0812">Transmembrane</keyword>
<dbReference type="PANTHER" id="PTHR24421:SF10">
    <property type="entry name" value="NITRATE_NITRITE SENSOR PROTEIN NARQ"/>
    <property type="match status" value="1"/>
</dbReference>
<dbReference type="InterPro" id="IPR050482">
    <property type="entry name" value="Sensor_HK_TwoCompSys"/>
</dbReference>
<comment type="caution">
    <text evidence="14">The sequence shown here is derived from an EMBL/GenBank/DDBJ whole genome shotgun (WGS) entry which is preliminary data.</text>
</comment>
<evidence type="ECO:0000256" key="4">
    <source>
        <dbReference type="ARBA" id="ARBA00022679"/>
    </source>
</evidence>
<feature type="domain" description="Histidine kinase/HSP90-like ATPase" evidence="11">
    <location>
        <begin position="276"/>
        <end position="364"/>
    </location>
</feature>
<keyword evidence="8" id="KW-0902">Two-component regulatory system</keyword>
<dbReference type="Gene3D" id="3.30.565.10">
    <property type="entry name" value="Histidine kinase-like ATPase, C-terminal domain"/>
    <property type="match status" value="1"/>
</dbReference>
<protein>
    <recommendedName>
        <fullName evidence="2">histidine kinase</fullName>
        <ecNumber evidence="2">2.7.13.3</ecNumber>
    </recommendedName>
</protein>
<dbReference type="SUPFAM" id="SSF55874">
    <property type="entry name" value="ATPase domain of HSP90 chaperone/DNA topoisomerase II/histidine kinase"/>
    <property type="match status" value="1"/>
</dbReference>
<name>A0ABR8Z4G1_9MICO</name>
<evidence type="ECO:0000313" key="14">
    <source>
        <dbReference type="EMBL" id="MBD8063214.1"/>
    </source>
</evidence>
<reference evidence="14 15" key="1">
    <citation type="submission" date="2020-08" db="EMBL/GenBank/DDBJ databases">
        <title>A Genomic Blueprint of the Chicken Gut Microbiome.</title>
        <authorList>
            <person name="Gilroy R."/>
            <person name="Ravi A."/>
            <person name="Getino M."/>
            <person name="Pursley I."/>
            <person name="Horton D.L."/>
            <person name="Alikhan N.-F."/>
            <person name="Baker D."/>
            <person name="Gharbi K."/>
            <person name="Hall N."/>
            <person name="Watson M."/>
            <person name="Adriaenssens E.M."/>
            <person name="Foster-Nyarko E."/>
            <person name="Jarju S."/>
            <person name="Secka A."/>
            <person name="Antonio M."/>
            <person name="Oren A."/>
            <person name="Chaudhuri R."/>
            <person name="La Ragione R.M."/>
            <person name="Hildebrand F."/>
            <person name="Pallen M.J."/>
        </authorList>
    </citation>
    <scope>NUCLEOTIDE SEQUENCE [LARGE SCALE GENOMIC DNA]</scope>
    <source>
        <strain evidence="14 15">Sa1BUA1</strain>
    </source>
</reference>
<keyword evidence="7" id="KW-0067">ATP-binding</keyword>
<evidence type="ECO:0000256" key="2">
    <source>
        <dbReference type="ARBA" id="ARBA00012438"/>
    </source>
</evidence>
<evidence type="ECO:0000313" key="15">
    <source>
        <dbReference type="Proteomes" id="UP000661894"/>
    </source>
</evidence>
<dbReference type="Gene3D" id="1.20.5.1930">
    <property type="match status" value="1"/>
</dbReference>
<evidence type="ECO:0000256" key="10">
    <source>
        <dbReference type="SAM" id="Phobius"/>
    </source>
</evidence>
<keyword evidence="15" id="KW-1185">Reference proteome</keyword>
<keyword evidence="3" id="KW-0597">Phosphoprotein</keyword>
<feature type="region of interest" description="Disordered" evidence="9">
    <location>
        <begin position="363"/>
        <end position="394"/>
    </location>
</feature>
<sequence>MGLVASVVMPAALYWRRSRPVPSAVAVYAAALLHFAAGAPLVVADVLIFVALYSVTVYGPVWAGRLALGSALFGSLLLAAWLAGSSGPGLAGGELRNLSFSFEDLVFIAVIGALLGVVCLFVWAMGLVRRSRLAHTETLAERAARLEIERDQQAQIATAAERSRIAREMHDIVAHSLSVVIAQADGGRYAAAADPEAATRALTTISETGRAALADMRKILGVLRAPGTDDQPETTTPQPIDADLDALVDQVRSSGLDVSLVRVGQARSLPPGLGLTVYRICQEALTNVLKHGGPSASATVMLQWAPQRISIQVDDTGRGAAATSDGAGHGLLGMRERVAMFAGTFDAGAKPGGGYRVRAEIPLPGGQPTGVPFGSDAAPLAPASWPQPQQNGTP</sequence>
<dbReference type="Proteomes" id="UP000661894">
    <property type="component" value="Unassembled WGS sequence"/>
</dbReference>
<evidence type="ECO:0000256" key="6">
    <source>
        <dbReference type="ARBA" id="ARBA00022777"/>
    </source>
</evidence>
<dbReference type="CDD" id="cd16917">
    <property type="entry name" value="HATPase_UhpB-NarQ-NarX-like"/>
    <property type="match status" value="1"/>
</dbReference>
<feature type="transmembrane region" description="Helical" evidence="10">
    <location>
        <begin position="105"/>
        <end position="128"/>
    </location>
</feature>
<evidence type="ECO:0000259" key="13">
    <source>
        <dbReference type="Pfam" id="PF23539"/>
    </source>
</evidence>
<gene>
    <name evidence="14" type="ORF">H9624_12895</name>
</gene>
<feature type="domain" description="Signal transduction histidine kinase subgroup 3 dimerisation and phosphoacceptor" evidence="12">
    <location>
        <begin position="161"/>
        <end position="227"/>
    </location>
</feature>
<dbReference type="InterPro" id="IPR036890">
    <property type="entry name" value="HATPase_C_sf"/>
</dbReference>
<evidence type="ECO:0000256" key="5">
    <source>
        <dbReference type="ARBA" id="ARBA00022741"/>
    </source>
</evidence>
<evidence type="ECO:0000259" key="12">
    <source>
        <dbReference type="Pfam" id="PF07730"/>
    </source>
</evidence>
<dbReference type="Pfam" id="PF07730">
    <property type="entry name" value="HisKA_3"/>
    <property type="match status" value="1"/>
</dbReference>
<dbReference type="Pfam" id="PF02518">
    <property type="entry name" value="HATPase_c"/>
    <property type="match status" value="1"/>
</dbReference>
<dbReference type="InterPro" id="IPR011712">
    <property type="entry name" value="Sig_transdc_His_kin_sub3_dim/P"/>
</dbReference>
<feature type="domain" description="DUF7134" evidence="13">
    <location>
        <begin position="3"/>
        <end position="132"/>
    </location>
</feature>
<dbReference type="PANTHER" id="PTHR24421">
    <property type="entry name" value="NITRATE/NITRITE SENSOR PROTEIN NARX-RELATED"/>
    <property type="match status" value="1"/>
</dbReference>
<feature type="transmembrane region" description="Helical" evidence="10">
    <location>
        <begin position="28"/>
        <end position="54"/>
    </location>
</feature>
<dbReference type="InterPro" id="IPR003594">
    <property type="entry name" value="HATPase_dom"/>
</dbReference>
<accession>A0ABR8Z4G1</accession>
<dbReference type="EMBL" id="JACSPO010000008">
    <property type="protein sequence ID" value="MBD8063214.1"/>
    <property type="molecule type" value="Genomic_DNA"/>
</dbReference>
<organism evidence="14 15">
    <name type="scientific">Oceanitalea stevensii</name>
    <dbReference type="NCBI Taxonomy" id="2763072"/>
    <lineage>
        <taxon>Bacteria</taxon>
        <taxon>Bacillati</taxon>
        <taxon>Actinomycetota</taxon>
        <taxon>Actinomycetes</taxon>
        <taxon>Micrococcales</taxon>
        <taxon>Bogoriellaceae</taxon>
        <taxon>Georgenia</taxon>
    </lineage>
</organism>
<evidence type="ECO:0000259" key="11">
    <source>
        <dbReference type="Pfam" id="PF02518"/>
    </source>
</evidence>
<comment type="catalytic activity">
    <reaction evidence="1">
        <text>ATP + protein L-histidine = ADP + protein N-phospho-L-histidine.</text>
        <dbReference type="EC" id="2.7.13.3"/>
    </reaction>
</comment>